<dbReference type="InterPro" id="IPR004244">
    <property type="entry name" value="Transposase_22"/>
</dbReference>
<organism evidence="2 3">
    <name type="scientific">Paramuricea clavata</name>
    <name type="common">Red gorgonian</name>
    <name type="synonym">Violescent sea-whip</name>
    <dbReference type="NCBI Taxonomy" id="317549"/>
    <lineage>
        <taxon>Eukaryota</taxon>
        <taxon>Metazoa</taxon>
        <taxon>Cnidaria</taxon>
        <taxon>Anthozoa</taxon>
        <taxon>Octocorallia</taxon>
        <taxon>Malacalcyonacea</taxon>
        <taxon>Plexauridae</taxon>
        <taxon>Paramuricea</taxon>
    </lineage>
</organism>
<dbReference type="OrthoDB" id="5988934at2759"/>
<gene>
    <name evidence="2" type="ORF">PACLA_8A071868</name>
</gene>
<dbReference type="AlphaFoldDB" id="A0A6S7KQD1"/>
<dbReference type="EMBL" id="CACRXK020016781">
    <property type="protein sequence ID" value="CAB4030323.1"/>
    <property type="molecule type" value="Genomic_DNA"/>
</dbReference>
<reference evidence="2" key="1">
    <citation type="submission" date="2020-04" db="EMBL/GenBank/DDBJ databases">
        <authorList>
            <person name="Alioto T."/>
            <person name="Alioto T."/>
            <person name="Gomez Garrido J."/>
        </authorList>
    </citation>
    <scope>NUCLEOTIDE SEQUENCE</scope>
    <source>
        <strain evidence="2">A484AB</strain>
    </source>
</reference>
<comment type="caution">
    <text evidence="2">The sequence shown here is derived from an EMBL/GenBank/DDBJ whole genome shotgun (WGS) entry which is preliminary data.</text>
</comment>
<dbReference type="PANTHER" id="PTHR11505">
    <property type="entry name" value="L1 TRANSPOSABLE ELEMENT-RELATED"/>
    <property type="match status" value="1"/>
</dbReference>
<sequence>MAAMKSEIEDALKSEAFQQLLQLAIQEALNVAVLKIIEPMMKTIAELQEKITSLESQLVRVENMANDNEQYSRRHNVRISGFEEERIEDCITKVVQFCNEKLKVDLSDQNIDRAHRVGKPKENRSRAIIVRFKSHKDKIAVLRQRKELKSTRFYVNEDLTSRNQQLLYCARKDCKNAASAWSRDGKIFVKRASDEKIFKIVSMSDFLQNGLLNFAY</sequence>
<name>A0A6S7KQD1_PARCT</name>
<dbReference type="Pfam" id="PF25298">
    <property type="entry name" value="Baculo_FP_2nd"/>
    <property type="match status" value="1"/>
</dbReference>
<evidence type="ECO:0000313" key="2">
    <source>
        <dbReference type="EMBL" id="CAB4030323.1"/>
    </source>
</evidence>
<evidence type="ECO:0000313" key="3">
    <source>
        <dbReference type="Proteomes" id="UP001152795"/>
    </source>
</evidence>
<dbReference type="Gene3D" id="3.30.70.1820">
    <property type="entry name" value="L1 transposable element, RRM domain"/>
    <property type="match status" value="1"/>
</dbReference>
<protein>
    <recommendedName>
        <fullName evidence="1">FP protein C-terminal domain-containing protein</fullName>
    </recommendedName>
</protein>
<evidence type="ECO:0000259" key="1">
    <source>
        <dbReference type="Pfam" id="PF25298"/>
    </source>
</evidence>
<dbReference type="InterPro" id="IPR057251">
    <property type="entry name" value="FP_C"/>
</dbReference>
<dbReference type="Proteomes" id="UP001152795">
    <property type="component" value="Unassembled WGS sequence"/>
</dbReference>
<keyword evidence="3" id="KW-1185">Reference proteome</keyword>
<proteinExistence type="predicted"/>
<accession>A0A6S7KQD1</accession>
<feature type="domain" description="FP protein C-terminal" evidence="1">
    <location>
        <begin position="160"/>
        <end position="206"/>
    </location>
</feature>